<keyword evidence="2" id="KW-0812">Transmembrane</keyword>
<dbReference type="Proteomes" id="UP000250140">
    <property type="component" value="Unassembled WGS sequence"/>
</dbReference>
<dbReference type="OrthoDB" id="4084551at2759"/>
<dbReference type="EMBL" id="KV748869">
    <property type="protein sequence ID" value="OCL12517.1"/>
    <property type="molecule type" value="Genomic_DNA"/>
</dbReference>
<accession>A0A8E2F8I2</accession>
<dbReference type="Pfam" id="PF14610">
    <property type="entry name" value="Psg1"/>
    <property type="match status" value="1"/>
</dbReference>
<keyword evidence="4" id="KW-1185">Reference proteome</keyword>
<feature type="non-terminal residue" evidence="3">
    <location>
        <position position="246"/>
    </location>
</feature>
<protein>
    <submittedName>
        <fullName evidence="3">Uncharacterized protein</fullName>
    </submittedName>
</protein>
<evidence type="ECO:0000256" key="1">
    <source>
        <dbReference type="SAM" id="MobiDB-lite"/>
    </source>
</evidence>
<gene>
    <name evidence="3" type="ORF">AOQ84DRAFT_285017</name>
</gene>
<feature type="region of interest" description="Disordered" evidence="1">
    <location>
        <begin position="200"/>
        <end position="246"/>
    </location>
</feature>
<name>A0A8E2F8I2_9PEZI</name>
<keyword evidence="2" id="KW-1133">Transmembrane helix</keyword>
<evidence type="ECO:0000313" key="4">
    <source>
        <dbReference type="Proteomes" id="UP000250140"/>
    </source>
</evidence>
<proteinExistence type="predicted"/>
<sequence length="246" mass="27541">DTSAAPFCLPNNESTLYVGETYYVTWNSDYFPVNSTITIKLNYANDSQIQAWSSDPIDNSWGVTTITMDKSWLQGYTQYNLTFYALMFESADPSSKSVPYDGPNILLTNKPSTHYTPPEPTKAPNKLGLMIGLPVSLGFCFLVVVGLWLGMRKHRTIGLGNIMGRRRGYGAGKSRRQRLGLGKKGAIRLQEREVLADPQYRDDIPPAPRIPGHRREESLGSLVSDDGIRPHGNAFRQELERQKTGR</sequence>
<organism evidence="3 4">
    <name type="scientific">Glonium stellatum</name>
    <dbReference type="NCBI Taxonomy" id="574774"/>
    <lineage>
        <taxon>Eukaryota</taxon>
        <taxon>Fungi</taxon>
        <taxon>Dikarya</taxon>
        <taxon>Ascomycota</taxon>
        <taxon>Pezizomycotina</taxon>
        <taxon>Dothideomycetes</taxon>
        <taxon>Pleosporomycetidae</taxon>
        <taxon>Gloniales</taxon>
        <taxon>Gloniaceae</taxon>
        <taxon>Glonium</taxon>
    </lineage>
</organism>
<feature type="compositionally biased region" description="Basic and acidic residues" evidence="1">
    <location>
        <begin position="237"/>
        <end position="246"/>
    </location>
</feature>
<dbReference type="AlphaFoldDB" id="A0A8E2F8I2"/>
<feature type="transmembrane region" description="Helical" evidence="2">
    <location>
        <begin position="127"/>
        <end position="149"/>
    </location>
</feature>
<evidence type="ECO:0000313" key="3">
    <source>
        <dbReference type="EMBL" id="OCL12517.1"/>
    </source>
</evidence>
<reference evidence="3 4" key="1">
    <citation type="journal article" date="2016" name="Nat. Commun.">
        <title>Ectomycorrhizal ecology is imprinted in the genome of the dominant symbiotic fungus Cenococcum geophilum.</title>
        <authorList>
            <consortium name="DOE Joint Genome Institute"/>
            <person name="Peter M."/>
            <person name="Kohler A."/>
            <person name="Ohm R.A."/>
            <person name="Kuo A."/>
            <person name="Krutzmann J."/>
            <person name="Morin E."/>
            <person name="Arend M."/>
            <person name="Barry K.W."/>
            <person name="Binder M."/>
            <person name="Choi C."/>
            <person name="Clum A."/>
            <person name="Copeland A."/>
            <person name="Grisel N."/>
            <person name="Haridas S."/>
            <person name="Kipfer T."/>
            <person name="LaButti K."/>
            <person name="Lindquist E."/>
            <person name="Lipzen A."/>
            <person name="Maire R."/>
            <person name="Meier B."/>
            <person name="Mihaltcheva S."/>
            <person name="Molinier V."/>
            <person name="Murat C."/>
            <person name="Poggeler S."/>
            <person name="Quandt C.A."/>
            <person name="Sperisen C."/>
            <person name="Tritt A."/>
            <person name="Tisserant E."/>
            <person name="Crous P.W."/>
            <person name="Henrissat B."/>
            <person name="Nehls U."/>
            <person name="Egli S."/>
            <person name="Spatafora J.W."/>
            <person name="Grigoriev I.V."/>
            <person name="Martin F.M."/>
        </authorList>
    </citation>
    <scope>NUCLEOTIDE SEQUENCE [LARGE SCALE GENOMIC DNA]</scope>
    <source>
        <strain evidence="3 4">CBS 207.34</strain>
    </source>
</reference>
<dbReference type="InterPro" id="IPR028000">
    <property type="entry name" value="Pma1"/>
</dbReference>
<keyword evidence="2" id="KW-0472">Membrane</keyword>
<evidence type="ECO:0000256" key="2">
    <source>
        <dbReference type="SAM" id="Phobius"/>
    </source>
</evidence>